<keyword evidence="3" id="KW-0540">Nuclease</keyword>
<evidence type="ECO:0000313" key="3">
    <source>
        <dbReference type="EMBL" id="ATW28178.1"/>
    </source>
</evidence>
<dbReference type="SUPFAM" id="SSF82771">
    <property type="entry name" value="GIY-YIG endonuclease"/>
    <property type="match status" value="1"/>
</dbReference>
<proteinExistence type="inferred from homology"/>
<accession>A0A3G1L0J9</accession>
<gene>
    <name evidence="3" type="ORF">DCMF_28530</name>
</gene>
<dbReference type="PANTHER" id="PTHR34477">
    <property type="entry name" value="UPF0213 PROTEIN YHBQ"/>
    <property type="match status" value="1"/>
</dbReference>
<feature type="domain" description="GIY-YIG" evidence="2">
    <location>
        <begin position="1"/>
        <end position="76"/>
    </location>
</feature>
<dbReference type="PROSITE" id="PS50164">
    <property type="entry name" value="GIY_YIG"/>
    <property type="match status" value="1"/>
</dbReference>
<keyword evidence="3" id="KW-0378">Hydrolase</keyword>
<dbReference type="Gene3D" id="3.40.1440.10">
    <property type="entry name" value="GIY-YIG endonuclease"/>
    <property type="match status" value="1"/>
</dbReference>
<evidence type="ECO:0000259" key="2">
    <source>
        <dbReference type="PROSITE" id="PS50164"/>
    </source>
</evidence>
<sequence length="84" mass="9919">MHYVYIVECKDGTLYTGWTTDMEKRIAEHNKGKGAKYTRGRFPVQLKYYEEFSVKEEALHREYLIKQLSRQEKVELISSPSSAK</sequence>
<dbReference type="Pfam" id="PF01541">
    <property type="entry name" value="GIY-YIG"/>
    <property type="match status" value="1"/>
</dbReference>
<dbReference type="OrthoDB" id="9807770at2"/>
<dbReference type="EMBL" id="CP017634">
    <property type="protein sequence ID" value="ATW28178.1"/>
    <property type="molecule type" value="Genomic_DNA"/>
</dbReference>
<dbReference type="InterPro" id="IPR050190">
    <property type="entry name" value="UPF0213_domain"/>
</dbReference>
<evidence type="ECO:0000313" key="4">
    <source>
        <dbReference type="Proteomes" id="UP000323521"/>
    </source>
</evidence>
<protein>
    <submittedName>
        <fullName evidence="3">Endonuclease</fullName>
    </submittedName>
</protein>
<dbReference type="KEGG" id="fwa:DCMF_28530"/>
<keyword evidence="4" id="KW-1185">Reference proteome</keyword>
<dbReference type="InterPro" id="IPR000305">
    <property type="entry name" value="GIY-YIG_endonuc"/>
</dbReference>
<comment type="similarity">
    <text evidence="1">Belongs to the UPF0213 family.</text>
</comment>
<dbReference type="CDD" id="cd10456">
    <property type="entry name" value="GIY-YIG_UPF0213"/>
    <property type="match status" value="1"/>
</dbReference>
<dbReference type="PANTHER" id="PTHR34477:SF1">
    <property type="entry name" value="UPF0213 PROTEIN YHBQ"/>
    <property type="match status" value="1"/>
</dbReference>
<reference evidence="3 4" key="1">
    <citation type="submission" date="2016-10" db="EMBL/GenBank/DDBJ databases">
        <title>Complete Genome Sequence of Peptococcaceae strain DCMF.</title>
        <authorList>
            <person name="Edwards R.J."/>
            <person name="Holland S.I."/>
            <person name="Deshpande N.P."/>
            <person name="Wong Y.K."/>
            <person name="Ertan H."/>
            <person name="Manefield M."/>
            <person name="Russell T.L."/>
            <person name="Lee M.J."/>
        </authorList>
    </citation>
    <scope>NUCLEOTIDE SEQUENCE [LARGE SCALE GENOMIC DNA]</scope>
    <source>
        <strain evidence="3 4">DCMF</strain>
    </source>
</reference>
<dbReference type="InterPro" id="IPR035901">
    <property type="entry name" value="GIY-YIG_endonuc_sf"/>
</dbReference>
<name>A0A3G1L0J9_FORW1</name>
<dbReference type="RefSeq" id="WP_148137589.1">
    <property type="nucleotide sequence ID" value="NZ_CP017634.1"/>
</dbReference>
<keyword evidence="3" id="KW-0255">Endonuclease</keyword>
<dbReference type="Proteomes" id="UP000323521">
    <property type="component" value="Chromosome"/>
</dbReference>
<evidence type="ECO:0000256" key="1">
    <source>
        <dbReference type="ARBA" id="ARBA00007435"/>
    </source>
</evidence>
<dbReference type="AlphaFoldDB" id="A0A3G1L0J9"/>
<organism evidence="3 4">
    <name type="scientific">Formimonas warabiya</name>
    <dbReference type="NCBI Taxonomy" id="1761012"/>
    <lineage>
        <taxon>Bacteria</taxon>
        <taxon>Bacillati</taxon>
        <taxon>Bacillota</taxon>
        <taxon>Clostridia</taxon>
        <taxon>Eubacteriales</taxon>
        <taxon>Peptococcaceae</taxon>
        <taxon>Candidatus Formimonas</taxon>
    </lineage>
</organism>
<dbReference type="GO" id="GO:0004519">
    <property type="term" value="F:endonuclease activity"/>
    <property type="evidence" value="ECO:0007669"/>
    <property type="project" value="UniProtKB-KW"/>
</dbReference>